<evidence type="ECO:0000259" key="16">
    <source>
        <dbReference type="PROSITE" id="PS01180"/>
    </source>
</evidence>
<dbReference type="Gene3D" id="2.60.220.50">
    <property type="match status" value="1"/>
</dbReference>
<dbReference type="SMART" id="SM00008">
    <property type="entry name" value="HormR"/>
    <property type="match status" value="1"/>
</dbReference>
<dbReference type="eggNOG" id="KOG3714">
    <property type="taxonomic scope" value="Eukaryota"/>
</dbReference>
<feature type="compositionally biased region" description="Low complexity" evidence="14">
    <location>
        <begin position="904"/>
        <end position="922"/>
    </location>
</feature>
<dbReference type="InterPro" id="IPR012677">
    <property type="entry name" value="Nucleotide-bd_a/b_plait_sf"/>
</dbReference>
<dbReference type="InterPro" id="IPR007110">
    <property type="entry name" value="Ig-like_dom"/>
</dbReference>
<dbReference type="InterPro" id="IPR003599">
    <property type="entry name" value="Ig_sub"/>
</dbReference>
<evidence type="ECO:0000259" key="17">
    <source>
        <dbReference type="PROSITE" id="PS50102"/>
    </source>
</evidence>
<evidence type="ECO:0000259" key="19">
    <source>
        <dbReference type="PROSITE" id="PS50227"/>
    </source>
</evidence>
<keyword evidence="7 15" id="KW-0472">Membrane</keyword>
<evidence type="ECO:0000256" key="3">
    <source>
        <dbReference type="ARBA" id="ARBA00022692"/>
    </source>
</evidence>
<name>B3RJG8_TRIAD</name>
<feature type="domain" description="G-protein coupled receptors family 2 profile 2" evidence="20">
    <location>
        <begin position="626"/>
        <end position="875"/>
    </location>
</feature>
<dbReference type="Pfam" id="PF00431">
    <property type="entry name" value="CUB"/>
    <property type="match status" value="1"/>
</dbReference>
<dbReference type="InterPro" id="IPR000504">
    <property type="entry name" value="RRM_dom"/>
</dbReference>
<feature type="domain" description="CUB" evidence="16">
    <location>
        <begin position="29"/>
        <end position="150"/>
    </location>
</feature>
<sequence>MHPRFFFKNGMITVSVGAASDNPSDSGNCSKTYHHFSNTIASPNFPDKYPVLSNCCWKIILNNTQSIFFRFLAFNVEYRLRCAFDYVMISPGSTANKTCDDIAATSSSSAMCGNNIPPPVQINSNIVYINFHSDSVNGDNTGFQLKYEGAFGPDTTKLYAIGVPNQVGNTYQVVEGKTFSLVCHFQVAVEGIDFQWYHRKNNSSSVSIMNTQSDISIYSNSTTSIITIPSMRSVDSGIYTCNASTALQSIKLSANLNFTPQPTTKPLSTAPSMVPTSSVATQFTVESLSCPTEVKEKILWPATTVGKIAKIKCIPPSEGLAFRQCLPLSNGAATWDIVDTTRCTTLVFVELNAKANTSLGDEQEKSQILQELSQITVANNSQPIQAGDMIITNNILGKIARESTIVTDIDQLEKQPGAAETIQNLDLFAGKYDLRDTYELTLTLPNLVMTLLDVPPEDKRPITFPANVTDTSVPWWNGNKITLPAALFSDRESLSRVTNFIYKSLNEFLPYSTDDETGDINNDPSVINSQVISSTIQNRTVTGSDQPVEIVLRHLKDKNTANTTHECVFWNFDNSYIAGGDWSNYGCRKNFSNATVTVCHCDHLTHFAVLVQVRNATISPPVLLSLQIITYVGCGISILCLLITLILYIILWKYFEGRVVIFIHFNLMLCLLMSNILIVSSLGLTKYKLICTMTTATLHFALIASFMWMLVEGLHAYIKIVRVFSSGIKLWLYFIIAYGSALAVVGATIGIAILAAGLPAYVGTFGCWLSIDPPIILGFLVPIGVIIMINIIFLILVLKEHITTVSKAPRKSDDKQVKLTKLVIKDLLILLPLLGSGWVLACLVFITNNVIMQYPFAIVNSLQGFFIFIFHCVRSEKVKKAWTTRKVKRMRIKTDIARKHQGLSTPQMTPKSTTKSSSVAASEARKSHLHGTKFVLEIEDADDDSLHSNPQVELSKETTNRYLTTAPATKNKRLGSTESLDQNSNDHLSISQSPFHRSETSLSQRSRNSIKSVNSPNDDENEDTDRLSQSNSHQSRLSIKSTHSDDSDRLNRSNSQSSYKAKNIDIDPTNNANDDETPVIIRNQMLTLDKNTKDGQQANTNNTYSIEVTNLNPDISRQDLEDYFQAFGAVISVGQINRKTNNLDGRARLFTTVVLKLSDTIEALLEHNHIINDCVIAIHHHSKPSSATDQYRVIVTGLNKSISREMLQAKFSEYGEISNIEFDNIYFPTSCCITFNDLNSYEHAISKRHSHIDGRHRISIMASTSVNRFF</sequence>
<dbReference type="RefSeq" id="XP_002108297.1">
    <property type="nucleotide sequence ID" value="XM_002108261.1"/>
</dbReference>
<dbReference type="GO" id="GO:0007166">
    <property type="term" value="P:cell surface receptor signaling pathway"/>
    <property type="evidence" value="ECO:0007669"/>
    <property type="project" value="InterPro"/>
</dbReference>
<dbReference type="SMART" id="SM00042">
    <property type="entry name" value="CUB"/>
    <property type="match status" value="1"/>
</dbReference>
<comment type="caution">
    <text evidence="12">Lacks conserved residue(s) required for the propagation of feature annotation.</text>
</comment>
<dbReference type="PROSITE" id="PS50221">
    <property type="entry name" value="GAIN_B"/>
    <property type="match status" value="1"/>
</dbReference>
<feature type="compositionally biased region" description="Basic and acidic residues" evidence="14">
    <location>
        <begin position="1042"/>
        <end position="1051"/>
    </location>
</feature>
<keyword evidence="11" id="KW-0807">Transducer</keyword>
<keyword evidence="10" id="KW-0325">Glycoprotein</keyword>
<dbReference type="PROSITE" id="PS50227">
    <property type="entry name" value="G_PROTEIN_RECEP_F2_3"/>
    <property type="match status" value="1"/>
</dbReference>
<dbReference type="InterPro" id="IPR036179">
    <property type="entry name" value="Ig-like_dom_sf"/>
</dbReference>
<dbReference type="GO" id="GO:0004930">
    <property type="term" value="F:G protein-coupled receptor activity"/>
    <property type="evidence" value="ECO:0007669"/>
    <property type="project" value="UniProtKB-KW"/>
</dbReference>
<dbReference type="PROSITE" id="PS00650">
    <property type="entry name" value="G_PROTEIN_RECEP_F2_2"/>
    <property type="match status" value="1"/>
</dbReference>
<feature type="domain" description="RRM" evidence="17">
    <location>
        <begin position="1104"/>
        <end position="1183"/>
    </location>
</feature>
<feature type="domain" description="GAIN-B" evidence="18">
    <location>
        <begin position="438"/>
        <end position="617"/>
    </location>
</feature>
<dbReference type="InterPro" id="IPR036445">
    <property type="entry name" value="GPCR_2_extracell_dom_sf"/>
</dbReference>
<dbReference type="CTD" id="6749512"/>
<evidence type="ECO:0000256" key="11">
    <source>
        <dbReference type="ARBA" id="ARBA00023224"/>
    </source>
</evidence>
<feature type="transmembrane region" description="Helical" evidence="15">
    <location>
        <begin position="628"/>
        <end position="652"/>
    </location>
</feature>
<dbReference type="Pfam" id="PF00076">
    <property type="entry name" value="RRM_1"/>
    <property type="match status" value="1"/>
</dbReference>
<evidence type="ECO:0000256" key="12">
    <source>
        <dbReference type="PROSITE-ProRule" id="PRU00059"/>
    </source>
</evidence>
<dbReference type="InterPro" id="IPR046338">
    <property type="entry name" value="GAIN_dom_sf"/>
</dbReference>
<feature type="transmembrane region" description="Helical" evidence="15">
    <location>
        <begin position="775"/>
        <end position="798"/>
    </location>
</feature>
<dbReference type="GO" id="GO:0005886">
    <property type="term" value="C:plasma membrane"/>
    <property type="evidence" value="ECO:0000318"/>
    <property type="project" value="GO_Central"/>
</dbReference>
<keyword evidence="3 15" id="KW-0812">Transmembrane</keyword>
<dbReference type="SMART" id="SM00409">
    <property type="entry name" value="IG"/>
    <property type="match status" value="1"/>
</dbReference>
<feature type="compositionally biased region" description="Polar residues" evidence="14">
    <location>
        <begin position="960"/>
        <end position="1016"/>
    </location>
</feature>
<keyword evidence="9" id="KW-0675">Receptor</keyword>
<dbReference type="PANTHER" id="PTHR12011">
    <property type="entry name" value="ADHESION G-PROTEIN COUPLED RECEPTOR"/>
    <property type="match status" value="1"/>
</dbReference>
<dbReference type="InterPro" id="IPR000859">
    <property type="entry name" value="CUB_dom"/>
</dbReference>
<reference evidence="22 23" key="1">
    <citation type="journal article" date="2008" name="Nature">
        <title>The Trichoplax genome and the nature of placozoans.</title>
        <authorList>
            <person name="Srivastava M."/>
            <person name="Begovic E."/>
            <person name="Chapman J."/>
            <person name="Putnam N.H."/>
            <person name="Hellsten U."/>
            <person name="Kawashima T."/>
            <person name="Kuo A."/>
            <person name="Mitros T."/>
            <person name="Salamov A."/>
            <person name="Carpenter M.L."/>
            <person name="Signorovitch A.Y."/>
            <person name="Moreno M.A."/>
            <person name="Kamm K."/>
            <person name="Grimwood J."/>
            <person name="Schmutz J."/>
            <person name="Shapiro H."/>
            <person name="Grigoriev I.V."/>
            <person name="Buss L.W."/>
            <person name="Schierwater B."/>
            <person name="Dellaporta S.L."/>
            <person name="Rokhsar D.S."/>
        </authorList>
    </citation>
    <scope>NUCLEOTIDE SEQUENCE [LARGE SCALE GENOMIC DNA]</scope>
    <source>
        <strain evidence="22 23">Grell-BS-1999</strain>
    </source>
</reference>
<evidence type="ECO:0000256" key="7">
    <source>
        <dbReference type="ARBA" id="ARBA00023136"/>
    </source>
</evidence>
<dbReference type="CDD" id="cd15040">
    <property type="entry name" value="7tmB2_Adhesion"/>
    <property type="match status" value="1"/>
</dbReference>
<dbReference type="InterPro" id="IPR001879">
    <property type="entry name" value="GPCR_2_extracellular_dom"/>
</dbReference>
<dbReference type="InterPro" id="IPR013783">
    <property type="entry name" value="Ig-like_fold"/>
</dbReference>
<evidence type="ECO:0000259" key="21">
    <source>
        <dbReference type="PROSITE" id="PS50835"/>
    </source>
</evidence>
<dbReference type="CDD" id="cd00590">
    <property type="entry name" value="RRM_SF"/>
    <property type="match status" value="1"/>
</dbReference>
<dbReference type="InParanoid" id="B3RJG8"/>
<dbReference type="Gene3D" id="4.10.1240.10">
    <property type="entry name" value="GPCR, family 2, extracellular hormone receptor domain"/>
    <property type="match status" value="1"/>
</dbReference>
<dbReference type="SMART" id="SM00303">
    <property type="entry name" value="GPS"/>
    <property type="match status" value="1"/>
</dbReference>
<evidence type="ECO:0000256" key="2">
    <source>
        <dbReference type="ARBA" id="ARBA00007343"/>
    </source>
</evidence>
<feature type="transmembrane region" description="Helical" evidence="15">
    <location>
        <begin position="827"/>
        <end position="846"/>
    </location>
</feature>
<evidence type="ECO:0000256" key="15">
    <source>
        <dbReference type="SAM" id="Phobius"/>
    </source>
</evidence>
<feature type="domain" description="Ig-like" evidence="21">
    <location>
        <begin position="153"/>
        <end position="257"/>
    </location>
</feature>
<dbReference type="PROSITE" id="PS01180">
    <property type="entry name" value="CUB"/>
    <property type="match status" value="1"/>
</dbReference>
<dbReference type="SUPFAM" id="SSF54928">
    <property type="entry name" value="RNA-binding domain, RBD"/>
    <property type="match status" value="1"/>
</dbReference>
<dbReference type="Gene3D" id="2.60.120.290">
    <property type="entry name" value="Spermadhesin, CUB domain"/>
    <property type="match status" value="1"/>
</dbReference>
<dbReference type="GO" id="GO:0003723">
    <property type="term" value="F:RNA binding"/>
    <property type="evidence" value="ECO:0007669"/>
    <property type="project" value="UniProtKB-UniRule"/>
</dbReference>
<dbReference type="PhylomeDB" id="B3RJG8"/>
<dbReference type="InterPro" id="IPR035914">
    <property type="entry name" value="Sperma_CUB_dom_sf"/>
</dbReference>
<evidence type="ECO:0000313" key="23">
    <source>
        <dbReference type="Proteomes" id="UP000009022"/>
    </source>
</evidence>
<feature type="transmembrane region" description="Helical" evidence="15">
    <location>
        <begin position="696"/>
        <end position="718"/>
    </location>
</feature>
<evidence type="ECO:0000256" key="8">
    <source>
        <dbReference type="ARBA" id="ARBA00023157"/>
    </source>
</evidence>
<keyword evidence="6" id="KW-0297">G-protein coupled receptor</keyword>
<dbReference type="CDD" id="cd00041">
    <property type="entry name" value="CUB"/>
    <property type="match status" value="1"/>
</dbReference>
<keyword evidence="13" id="KW-0694">RNA-binding</keyword>
<keyword evidence="4" id="KW-0732">Signal</keyword>
<feature type="domain" description="RRM" evidence="17">
    <location>
        <begin position="1191"/>
        <end position="1265"/>
    </location>
</feature>
<dbReference type="Gene3D" id="3.30.70.330">
    <property type="match status" value="2"/>
</dbReference>
<feature type="region of interest" description="Disordered" evidence="14">
    <location>
        <begin position="942"/>
        <end position="1078"/>
    </location>
</feature>
<evidence type="ECO:0000259" key="20">
    <source>
        <dbReference type="PROSITE" id="PS50261"/>
    </source>
</evidence>
<proteinExistence type="inferred from homology"/>
<keyword evidence="23" id="KW-1185">Reference proteome</keyword>
<dbReference type="HOGENOM" id="CLU_264037_0_0_1"/>
<dbReference type="SUPFAM" id="SSF49854">
    <property type="entry name" value="Spermadhesin, CUB domain"/>
    <property type="match status" value="1"/>
</dbReference>
<dbReference type="OrthoDB" id="1100386at2759"/>
<dbReference type="PRINTS" id="PR00249">
    <property type="entry name" value="GPCRSECRETIN"/>
</dbReference>
<organism evidence="22 23">
    <name type="scientific">Trichoplax adhaerens</name>
    <name type="common">Trichoplax reptans</name>
    <dbReference type="NCBI Taxonomy" id="10228"/>
    <lineage>
        <taxon>Eukaryota</taxon>
        <taxon>Metazoa</taxon>
        <taxon>Placozoa</taxon>
        <taxon>Uniplacotomia</taxon>
        <taxon>Trichoplacea</taxon>
        <taxon>Trichoplacidae</taxon>
        <taxon>Trichoplax</taxon>
    </lineage>
</organism>
<dbReference type="SUPFAM" id="SSF48726">
    <property type="entry name" value="Immunoglobulin"/>
    <property type="match status" value="1"/>
</dbReference>
<feature type="domain" description="G-protein coupled receptors family 2 profile 1" evidence="19">
    <location>
        <begin position="286"/>
        <end position="347"/>
    </location>
</feature>
<dbReference type="EMBL" id="DS985241">
    <property type="protein sequence ID" value="EDV29095.1"/>
    <property type="molecule type" value="Genomic_DNA"/>
</dbReference>
<dbReference type="FunFam" id="1.20.1070.10:FF:000058">
    <property type="entry name" value="Adhesion G protein-coupled receptor F5"/>
    <property type="match status" value="1"/>
</dbReference>
<dbReference type="STRING" id="10228.B3RJG8"/>
<gene>
    <name evidence="22" type="ORF">TRIADDRAFT_52620</name>
</gene>
<dbReference type="Pfam" id="PF01825">
    <property type="entry name" value="GPS"/>
    <property type="match status" value="1"/>
</dbReference>
<feature type="transmembrane region" description="Helical" evidence="15">
    <location>
        <begin position="852"/>
        <end position="873"/>
    </location>
</feature>
<comment type="subcellular location">
    <subcellularLocation>
        <location evidence="1">Membrane</location>
        <topology evidence="1">Multi-pass membrane protein</topology>
    </subcellularLocation>
</comment>
<dbReference type="FunCoup" id="B3RJG8">
    <property type="interactions" value="137"/>
</dbReference>
<dbReference type="PROSITE" id="PS50102">
    <property type="entry name" value="RRM"/>
    <property type="match status" value="2"/>
</dbReference>
<dbReference type="AlphaFoldDB" id="B3RJG8"/>
<dbReference type="Gene3D" id="2.60.40.10">
    <property type="entry name" value="Immunoglobulins"/>
    <property type="match status" value="1"/>
</dbReference>
<evidence type="ECO:0000256" key="6">
    <source>
        <dbReference type="ARBA" id="ARBA00023040"/>
    </source>
</evidence>
<feature type="compositionally biased region" description="Polar residues" evidence="14">
    <location>
        <begin position="1027"/>
        <end position="1041"/>
    </location>
</feature>
<dbReference type="PROSITE" id="PS50835">
    <property type="entry name" value="IG_LIKE"/>
    <property type="match status" value="1"/>
</dbReference>
<evidence type="ECO:0000256" key="13">
    <source>
        <dbReference type="PROSITE-ProRule" id="PRU00176"/>
    </source>
</evidence>
<dbReference type="SMART" id="SM00360">
    <property type="entry name" value="RRM"/>
    <property type="match status" value="2"/>
</dbReference>
<dbReference type="Proteomes" id="UP000009022">
    <property type="component" value="Unassembled WGS sequence"/>
</dbReference>
<comment type="similarity">
    <text evidence="2">Belongs to the G-protein coupled receptor 2 family. Adhesion G-protein coupled receptor (ADGR) subfamily.</text>
</comment>
<dbReference type="InterPro" id="IPR017981">
    <property type="entry name" value="GPCR_2-like_7TM"/>
</dbReference>
<feature type="transmembrane region" description="Helical" evidence="15">
    <location>
        <begin position="730"/>
        <end position="755"/>
    </location>
</feature>
<protein>
    <submittedName>
        <fullName evidence="22">Uncharacterized protein</fullName>
    </submittedName>
</protein>
<dbReference type="PROSITE" id="PS50261">
    <property type="entry name" value="G_PROTEIN_RECEP_F2_4"/>
    <property type="match status" value="1"/>
</dbReference>
<dbReference type="InterPro" id="IPR057244">
    <property type="entry name" value="GAIN_B"/>
</dbReference>
<feature type="transmembrane region" description="Helical" evidence="15">
    <location>
        <begin position="659"/>
        <end position="684"/>
    </location>
</feature>
<feature type="region of interest" description="Disordered" evidence="14">
    <location>
        <begin position="898"/>
        <end position="926"/>
    </location>
</feature>
<dbReference type="Pfam" id="PF00002">
    <property type="entry name" value="7tm_2"/>
    <property type="match status" value="1"/>
</dbReference>
<accession>B3RJG8</accession>
<evidence type="ECO:0000313" key="22">
    <source>
        <dbReference type="EMBL" id="EDV29095.1"/>
    </source>
</evidence>
<dbReference type="GeneID" id="6749512"/>
<keyword evidence="5 15" id="KW-1133">Transmembrane helix</keyword>
<keyword evidence="8" id="KW-1015">Disulfide bond</keyword>
<dbReference type="SUPFAM" id="SSF81321">
    <property type="entry name" value="Family A G protein-coupled receptor-like"/>
    <property type="match status" value="1"/>
</dbReference>
<dbReference type="Gene3D" id="1.20.1070.10">
    <property type="entry name" value="Rhodopsin 7-helix transmembrane proteins"/>
    <property type="match status" value="1"/>
</dbReference>
<evidence type="ECO:0000256" key="9">
    <source>
        <dbReference type="ARBA" id="ARBA00023170"/>
    </source>
</evidence>
<dbReference type="InterPro" id="IPR000203">
    <property type="entry name" value="GPS"/>
</dbReference>
<dbReference type="KEGG" id="tad:TRIADDRAFT_52620"/>
<dbReference type="PANTHER" id="PTHR12011:SF347">
    <property type="entry name" value="FI21270P1-RELATED"/>
    <property type="match status" value="1"/>
</dbReference>
<dbReference type="eggNOG" id="KOG4193">
    <property type="taxonomic scope" value="Eukaryota"/>
</dbReference>
<evidence type="ECO:0000256" key="5">
    <source>
        <dbReference type="ARBA" id="ARBA00022989"/>
    </source>
</evidence>
<dbReference type="InterPro" id="IPR000832">
    <property type="entry name" value="GPCR_2_secretin-like"/>
</dbReference>
<evidence type="ECO:0000256" key="14">
    <source>
        <dbReference type="SAM" id="MobiDB-lite"/>
    </source>
</evidence>
<evidence type="ECO:0000256" key="4">
    <source>
        <dbReference type="ARBA" id="ARBA00022729"/>
    </source>
</evidence>
<evidence type="ECO:0000259" key="18">
    <source>
        <dbReference type="PROSITE" id="PS50221"/>
    </source>
</evidence>
<dbReference type="InterPro" id="IPR035979">
    <property type="entry name" value="RBD_domain_sf"/>
</dbReference>
<dbReference type="InterPro" id="IPR017983">
    <property type="entry name" value="GPCR_2_secretin-like_CS"/>
</dbReference>
<evidence type="ECO:0000256" key="1">
    <source>
        <dbReference type="ARBA" id="ARBA00004141"/>
    </source>
</evidence>
<dbReference type="Pfam" id="PF13927">
    <property type="entry name" value="Ig_3"/>
    <property type="match status" value="1"/>
</dbReference>
<evidence type="ECO:0000256" key="10">
    <source>
        <dbReference type="ARBA" id="ARBA00023180"/>
    </source>
</evidence>